<keyword evidence="5 6" id="KW-0720">Serine protease</keyword>
<dbReference type="EMBL" id="JAGPXD010000001">
    <property type="protein sequence ID" value="KAH7374873.1"/>
    <property type="molecule type" value="Genomic_DNA"/>
</dbReference>
<dbReference type="SUPFAM" id="SSF53474">
    <property type="entry name" value="alpha/beta-Hydrolases"/>
    <property type="match status" value="1"/>
</dbReference>
<dbReference type="GO" id="GO:0005829">
    <property type="term" value="C:cytosol"/>
    <property type="evidence" value="ECO:0007669"/>
    <property type="project" value="TreeGrafter"/>
</dbReference>
<gene>
    <name evidence="10" type="ORF">B0T11DRAFT_292653</name>
</gene>
<dbReference type="Gene3D" id="2.130.10.120">
    <property type="entry name" value="Prolyl oligopeptidase, N-terminal domain"/>
    <property type="match status" value="1"/>
</dbReference>
<dbReference type="EC" id="3.4.21.-" evidence="6"/>
<dbReference type="PANTHER" id="PTHR42881:SF2">
    <property type="entry name" value="PROLYL ENDOPEPTIDASE"/>
    <property type="match status" value="1"/>
</dbReference>
<evidence type="ECO:0000313" key="11">
    <source>
        <dbReference type="Proteomes" id="UP000813385"/>
    </source>
</evidence>
<proteinExistence type="inferred from homology"/>
<evidence type="ECO:0000256" key="6">
    <source>
        <dbReference type="RuleBase" id="RU368024"/>
    </source>
</evidence>
<dbReference type="Pfam" id="PF00326">
    <property type="entry name" value="Peptidase_S9"/>
    <property type="match status" value="1"/>
</dbReference>
<keyword evidence="3 6" id="KW-0645">Protease</keyword>
<evidence type="ECO:0000259" key="8">
    <source>
        <dbReference type="Pfam" id="PF00326"/>
    </source>
</evidence>
<accession>A0A8K0TMC7</accession>
<evidence type="ECO:0000256" key="3">
    <source>
        <dbReference type="ARBA" id="ARBA00022670"/>
    </source>
</evidence>
<evidence type="ECO:0000256" key="4">
    <source>
        <dbReference type="ARBA" id="ARBA00022801"/>
    </source>
</evidence>
<feature type="chain" id="PRO_5035454197" description="Prolyl endopeptidase" evidence="7">
    <location>
        <begin position="18"/>
        <end position="742"/>
    </location>
</feature>
<dbReference type="GO" id="GO:0004252">
    <property type="term" value="F:serine-type endopeptidase activity"/>
    <property type="evidence" value="ECO:0007669"/>
    <property type="project" value="UniProtKB-UniRule"/>
</dbReference>
<feature type="domain" description="Peptidase S9A N-terminal" evidence="9">
    <location>
        <begin position="48"/>
        <end position="335"/>
    </location>
</feature>
<evidence type="ECO:0000313" key="10">
    <source>
        <dbReference type="EMBL" id="KAH7374873.1"/>
    </source>
</evidence>
<dbReference type="InterPro" id="IPR023302">
    <property type="entry name" value="Pept_S9A_N"/>
</dbReference>
<evidence type="ECO:0000256" key="1">
    <source>
        <dbReference type="ARBA" id="ARBA00001070"/>
    </source>
</evidence>
<dbReference type="PRINTS" id="PR00862">
    <property type="entry name" value="PROLIGOPTASE"/>
</dbReference>
<evidence type="ECO:0000256" key="5">
    <source>
        <dbReference type="ARBA" id="ARBA00022825"/>
    </source>
</evidence>
<dbReference type="InterPro" id="IPR051167">
    <property type="entry name" value="Prolyl_oligopep/macrocyclase"/>
</dbReference>
<sequence length="742" mass="80643">MKSICLVVLILSGSAWSRFGPHDPSTPSAGDGPDQTPFLTTRDPVKLDEEYEWLEQALDPEALVWAHNETQRTVDYIESLPPTELVMNQILDLIDGGPPPTWSITGRSTFSISDNRAFRVRATNENPKGLLESALRHSNGSLGEWQRLLDVDDISRTDGGDFVFRSGASINTEDASRYLVSLAAEMTSAVEVREIDMITGEIVPGGFNVGRGITFLAWLDMDHVLISTTADPNSPRTVTGYPAAWSIWERGTPLSEAKEIHRAADDAIAAFALSLGKSGDGYGLLMEATPSFGLKLRVLSPDGMTKAVEGVPERLVFRFDMVSTAKHLIVATSEETKIANLTVPEGSILAYDFTSCVAVEDDRVSAVWTPEPGDLSLYIADHGLAASRSQVHLTVTKYGVERRLVVERIGRGWQVVESIETPEGGLVLLESGDRFSNDLVVMDTGLVTAPVVSIIGEDSSRVTLHEQAEFFAGEDFVLQTLETTSKDGTVIEYILVSPRSFDSHNSTAGKRPVLLHGYGGFGRTLPTTYLDLHLAPWLEAGGSIAYAFIRGGGERGASWHEAAVGPVRRQNSFDDFIAVAEALISDGFTSPDNMGAYGVSNGGLLMGVMATQRPDLFGAIICDAPVLDMLRFPIMSGEGPAWLGEFGDPSDPEVAELLRRWSPFHNVREDVDYPAFLATVATGDSTTGPGHPRKMVARMRDAGIENAYLYEVDEGGHALLNSYLNPELMAHRTAFLMHHLMN</sequence>
<dbReference type="InterPro" id="IPR001375">
    <property type="entry name" value="Peptidase_S9_cat"/>
</dbReference>
<dbReference type="Gene3D" id="3.40.50.1820">
    <property type="entry name" value="alpha/beta hydrolase"/>
    <property type="match status" value="1"/>
</dbReference>
<feature type="signal peptide" evidence="7">
    <location>
        <begin position="1"/>
        <end position="17"/>
    </location>
</feature>
<protein>
    <recommendedName>
        <fullName evidence="6">Prolyl endopeptidase</fullName>
        <ecNumber evidence="6">3.4.21.-</ecNumber>
    </recommendedName>
</protein>
<reference evidence="10" key="1">
    <citation type="journal article" date="2021" name="Nat. Commun.">
        <title>Genetic determinants of endophytism in the Arabidopsis root mycobiome.</title>
        <authorList>
            <person name="Mesny F."/>
            <person name="Miyauchi S."/>
            <person name="Thiergart T."/>
            <person name="Pickel B."/>
            <person name="Atanasova L."/>
            <person name="Karlsson M."/>
            <person name="Huettel B."/>
            <person name="Barry K.W."/>
            <person name="Haridas S."/>
            <person name="Chen C."/>
            <person name="Bauer D."/>
            <person name="Andreopoulos W."/>
            <person name="Pangilinan J."/>
            <person name="LaButti K."/>
            <person name="Riley R."/>
            <person name="Lipzen A."/>
            <person name="Clum A."/>
            <person name="Drula E."/>
            <person name="Henrissat B."/>
            <person name="Kohler A."/>
            <person name="Grigoriev I.V."/>
            <person name="Martin F.M."/>
            <person name="Hacquard S."/>
        </authorList>
    </citation>
    <scope>NUCLEOTIDE SEQUENCE</scope>
    <source>
        <strain evidence="10">MPI-CAGE-AT-0016</strain>
    </source>
</reference>
<dbReference type="InterPro" id="IPR029058">
    <property type="entry name" value="AB_hydrolase_fold"/>
</dbReference>
<dbReference type="PANTHER" id="PTHR42881">
    <property type="entry name" value="PROLYL ENDOPEPTIDASE"/>
    <property type="match status" value="1"/>
</dbReference>
<comment type="similarity">
    <text evidence="2 6">Belongs to the peptidase S9A family.</text>
</comment>
<feature type="domain" description="Peptidase S9 prolyl oligopeptidase catalytic" evidence="8">
    <location>
        <begin position="535"/>
        <end position="740"/>
    </location>
</feature>
<dbReference type="Pfam" id="PF02897">
    <property type="entry name" value="Peptidase_S9_N"/>
    <property type="match status" value="1"/>
</dbReference>
<organism evidence="10 11">
    <name type="scientific">Plectosphaerella cucumerina</name>
    <dbReference type="NCBI Taxonomy" id="40658"/>
    <lineage>
        <taxon>Eukaryota</taxon>
        <taxon>Fungi</taxon>
        <taxon>Dikarya</taxon>
        <taxon>Ascomycota</taxon>
        <taxon>Pezizomycotina</taxon>
        <taxon>Sordariomycetes</taxon>
        <taxon>Hypocreomycetidae</taxon>
        <taxon>Glomerellales</taxon>
        <taxon>Plectosphaerellaceae</taxon>
        <taxon>Plectosphaerella</taxon>
    </lineage>
</organism>
<dbReference type="SUPFAM" id="SSF50993">
    <property type="entry name" value="Peptidase/esterase 'gauge' domain"/>
    <property type="match status" value="1"/>
</dbReference>
<name>A0A8K0TMC7_9PEZI</name>
<keyword evidence="4 6" id="KW-0378">Hydrolase</keyword>
<evidence type="ECO:0000259" key="9">
    <source>
        <dbReference type="Pfam" id="PF02897"/>
    </source>
</evidence>
<dbReference type="AlphaFoldDB" id="A0A8K0TMC7"/>
<dbReference type="Proteomes" id="UP000813385">
    <property type="component" value="Unassembled WGS sequence"/>
</dbReference>
<comment type="catalytic activity">
    <reaction evidence="1">
        <text>Hydrolysis of Pro-|-Xaa &gt;&gt; Ala-|-Xaa in oligopeptides.</text>
        <dbReference type="EC" id="3.4.21.26"/>
    </reaction>
</comment>
<keyword evidence="11" id="KW-1185">Reference proteome</keyword>
<evidence type="ECO:0000256" key="7">
    <source>
        <dbReference type="SAM" id="SignalP"/>
    </source>
</evidence>
<dbReference type="GO" id="GO:0006508">
    <property type="term" value="P:proteolysis"/>
    <property type="evidence" value="ECO:0007669"/>
    <property type="project" value="UniProtKB-KW"/>
</dbReference>
<dbReference type="OrthoDB" id="5049662at2759"/>
<dbReference type="InterPro" id="IPR002470">
    <property type="entry name" value="Peptidase_S9A"/>
</dbReference>
<evidence type="ECO:0000256" key="2">
    <source>
        <dbReference type="ARBA" id="ARBA00005228"/>
    </source>
</evidence>
<dbReference type="GO" id="GO:0070012">
    <property type="term" value="F:oligopeptidase activity"/>
    <property type="evidence" value="ECO:0007669"/>
    <property type="project" value="TreeGrafter"/>
</dbReference>
<keyword evidence="7" id="KW-0732">Signal</keyword>
<comment type="caution">
    <text evidence="10">The sequence shown here is derived from an EMBL/GenBank/DDBJ whole genome shotgun (WGS) entry which is preliminary data.</text>
</comment>